<gene>
    <name evidence="3" type="ORF">CAPTEDRAFT_199132</name>
</gene>
<protein>
    <submittedName>
        <fullName evidence="3 4">Uncharacterized protein</fullName>
    </submittedName>
</protein>
<keyword evidence="2" id="KW-0812">Transmembrane</keyword>
<reference evidence="3 5" key="2">
    <citation type="journal article" date="2013" name="Nature">
        <title>Insights into bilaterian evolution from three spiralian genomes.</title>
        <authorList>
            <person name="Simakov O."/>
            <person name="Marletaz F."/>
            <person name="Cho S.J."/>
            <person name="Edsinger-Gonzales E."/>
            <person name="Havlak P."/>
            <person name="Hellsten U."/>
            <person name="Kuo D.H."/>
            <person name="Larsson T."/>
            <person name="Lv J."/>
            <person name="Arendt D."/>
            <person name="Savage R."/>
            <person name="Osoegawa K."/>
            <person name="de Jong P."/>
            <person name="Grimwood J."/>
            <person name="Chapman J.A."/>
            <person name="Shapiro H."/>
            <person name="Aerts A."/>
            <person name="Otillar R.P."/>
            <person name="Terry A.Y."/>
            <person name="Boore J.L."/>
            <person name="Grigoriev I.V."/>
            <person name="Lindberg D.R."/>
            <person name="Seaver E.C."/>
            <person name="Weisblat D.A."/>
            <person name="Putnam N.H."/>
            <person name="Rokhsar D.S."/>
        </authorList>
    </citation>
    <scope>NUCLEOTIDE SEQUENCE</scope>
    <source>
        <strain evidence="3 5">I ESC-2004</strain>
    </source>
</reference>
<dbReference type="AlphaFoldDB" id="R7V5X0"/>
<feature type="region of interest" description="Disordered" evidence="1">
    <location>
        <begin position="58"/>
        <end position="90"/>
    </location>
</feature>
<proteinExistence type="predicted"/>
<sequence length="147" mass="16201">MHNVNPRKGTGEPVFLVEENASSLEIGDTCSLVQGGVLDQHSGIPGGTQEETEEIDLEGVHTEDALSPKDNNNIPETPQDNPLPRFDFEALPPVTRRRTPSICRDCYQWQGLEGLFYRRPILSLCVLLTLSVALSIIVALIVIVPNR</sequence>
<reference evidence="5" key="1">
    <citation type="submission" date="2012-12" db="EMBL/GenBank/DDBJ databases">
        <authorList>
            <person name="Hellsten U."/>
            <person name="Grimwood J."/>
            <person name="Chapman J.A."/>
            <person name="Shapiro H."/>
            <person name="Aerts A."/>
            <person name="Otillar R.P."/>
            <person name="Terry A.Y."/>
            <person name="Boore J.L."/>
            <person name="Simakov O."/>
            <person name="Marletaz F."/>
            <person name="Cho S.-J."/>
            <person name="Edsinger-Gonzales E."/>
            <person name="Havlak P."/>
            <person name="Kuo D.-H."/>
            <person name="Larsson T."/>
            <person name="Lv J."/>
            <person name="Arendt D."/>
            <person name="Savage R."/>
            <person name="Osoegawa K."/>
            <person name="de Jong P."/>
            <person name="Lindberg D.R."/>
            <person name="Seaver E.C."/>
            <person name="Weisblat D.A."/>
            <person name="Putnam N.H."/>
            <person name="Grigoriev I.V."/>
            <person name="Rokhsar D.S."/>
        </authorList>
    </citation>
    <scope>NUCLEOTIDE SEQUENCE</scope>
    <source>
        <strain evidence="5">I ESC-2004</strain>
    </source>
</reference>
<dbReference type="EMBL" id="AMQN01005005">
    <property type="status" value="NOT_ANNOTATED_CDS"/>
    <property type="molecule type" value="Genomic_DNA"/>
</dbReference>
<keyword evidence="2" id="KW-0472">Membrane</keyword>
<evidence type="ECO:0000256" key="1">
    <source>
        <dbReference type="SAM" id="MobiDB-lite"/>
    </source>
</evidence>
<dbReference type="Proteomes" id="UP000014760">
    <property type="component" value="Unassembled WGS sequence"/>
</dbReference>
<accession>R7V5X0</accession>
<dbReference type="HOGENOM" id="CLU_1769826_0_0_1"/>
<keyword evidence="5" id="KW-1185">Reference proteome</keyword>
<evidence type="ECO:0000313" key="5">
    <source>
        <dbReference type="Proteomes" id="UP000014760"/>
    </source>
</evidence>
<feature type="compositionally biased region" description="Basic and acidic residues" evidence="1">
    <location>
        <begin position="58"/>
        <end position="67"/>
    </location>
</feature>
<keyword evidence="2" id="KW-1133">Transmembrane helix</keyword>
<name>R7V5X0_CAPTE</name>
<feature type="transmembrane region" description="Helical" evidence="2">
    <location>
        <begin position="121"/>
        <end position="144"/>
    </location>
</feature>
<dbReference type="EMBL" id="KB294881">
    <property type="protein sequence ID" value="ELU13979.1"/>
    <property type="molecule type" value="Genomic_DNA"/>
</dbReference>
<dbReference type="EnsemblMetazoa" id="CapteT199132">
    <property type="protein sequence ID" value="CapteP199132"/>
    <property type="gene ID" value="CapteG199132"/>
</dbReference>
<feature type="compositionally biased region" description="Polar residues" evidence="1">
    <location>
        <begin position="69"/>
        <end position="80"/>
    </location>
</feature>
<organism evidence="3">
    <name type="scientific">Capitella teleta</name>
    <name type="common">Polychaete worm</name>
    <dbReference type="NCBI Taxonomy" id="283909"/>
    <lineage>
        <taxon>Eukaryota</taxon>
        <taxon>Metazoa</taxon>
        <taxon>Spiralia</taxon>
        <taxon>Lophotrochozoa</taxon>
        <taxon>Annelida</taxon>
        <taxon>Polychaeta</taxon>
        <taxon>Sedentaria</taxon>
        <taxon>Scolecida</taxon>
        <taxon>Capitellidae</taxon>
        <taxon>Capitella</taxon>
    </lineage>
</organism>
<evidence type="ECO:0000256" key="2">
    <source>
        <dbReference type="SAM" id="Phobius"/>
    </source>
</evidence>
<evidence type="ECO:0000313" key="3">
    <source>
        <dbReference type="EMBL" id="ELU13979.1"/>
    </source>
</evidence>
<evidence type="ECO:0000313" key="4">
    <source>
        <dbReference type="EnsemblMetazoa" id="CapteP199132"/>
    </source>
</evidence>
<reference evidence="4" key="3">
    <citation type="submission" date="2015-06" db="UniProtKB">
        <authorList>
            <consortium name="EnsemblMetazoa"/>
        </authorList>
    </citation>
    <scope>IDENTIFICATION</scope>
</reference>